<reference evidence="3 4" key="1">
    <citation type="journal article" date="2013" name="Nature">
        <title>Insights into bilaterian evolution from three spiralian genomes.</title>
        <authorList>
            <person name="Simakov O."/>
            <person name="Marletaz F."/>
            <person name="Cho S.J."/>
            <person name="Edsinger-Gonzales E."/>
            <person name="Havlak P."/>
            <person name="Hellsten U."/>
            <person name="Kuo D.H."/>
            <person name="Larsson T."/>
            <person name="Lv J."/>
            <person name="Arendt D."/>
            <person name="Savage R."/>
            <person name="Osoegawa K."/>
            <person name="de Jong P."/>
            <person name="Grimwood J."/>
            <person name="Chapman J.A."/>
            <person name="Shapiro H."/>
            <person name="Aerts A."/>
            <person name="Otillar R.P."/>
            <person name="Terry A.Y."/>
            <person name="Boore J.L."/>
            <person name="Grigoriev I.V."/>
            <person name="Lindberg D.R."/>
            <person name="Seaver E.C."/>
            <person name="Weisblat D.A."/>
            <person name="Putnam N.H."/>
            <person name="Rokhsar D.S."/>
        </authorList>
    </citation>
    <scope>NUCLEOTIDE SEQUENCE [LARGE SCALE GENOMIC DNA]</scope>
</reference>
<dbReference type="CDD" id="cd23794">
    <property type="entry name" value="UBCc_UBE2F_UBE2M"/>
    <property type="match status" value="1"/>
</dbReference>
<proteinExistence type="predicted"/>
<gene>
    <name evidence="3" type="ORF">LOTGIDRAFT_170957</name>
</gene>
<dbReference type="GeneID" id="20241606"/>
<feature type="region of interest" description="Disordered" evidence="1">
    <location>
        <begin position="170"/>
        <end position="202"/>
    </location>
</feature>
<dbReference type="HOGENOM" id="CLU_1143662_0_0_1"/>
<dbReference type="CTD" id="20241606"/>
<evidence type="ECO:0000259" key="2">
    <source>
        <dbReference type="PROSITE" id="PS50127"/>
    </source>
</evidence>
<dbReference type="Proteomes" id="UP000030746">
    <property type="component" value="Unassembled WGS sequence"/>
</dbReference>
<dbReference type="OrthoDB" id="9978460at2759"/>
<accession>V4B1N6</accession>
<dbReference type="KEGG" id="lgi:LOTGIDRAFT_170957"/>
<sequence>MSALREIRHLMKNLDSISQGQAKLVKFEHPKSTIDIYLELSPTDGFYKGGTFLFIIQIHHNFWIADAEAITCMTPIYHPNIDTSSIIYGQNNVCFNLADEGREQLGLIGIVAALLYLLYNPDLDDPLNESFGTPTLEEFKTKVKAYMNGVNLEGVNTATVQENMDEYKKQQKEEYHDPQLDEEVRRQEEAMDTDGENSESFRPLENSEAMQLYSLIQHQNNVFQSDDAGASDCPSVPEFPGRI</sequence>
<feature type="compositionally biased region" description="Basic and acidic residues" evidence="1">
    <location>
        <begin position="170"/>
        <end position="189"/>
    </location>
</feature>
<dbReference type="RefSeq" id="XP_009045073.1">
    <property type="nucleotide sequence ID" value="XM_009046825.1"/>
</dbReference>
<feature type="domain" description="UBC core" evidence="2">
    <location>
        <begin position="1"/>
        <end position="159"/>
    </location>
</feature>
<dbReference type="InterPro" id="IPR000608">
    <property type="entry name" value="UBC"/>
</dbReference>
<evidence type="ECO:0000313" key="4">
    <source>
        <dbReference type="Proteomes" id="UP000030746"/>
    </source>
</evidence>
<organism evidence="3 4">
    <name type="scientific">Lottia gigantea</name>
    <name type="common">Giant owl limpet</name>
    <dbReference type="NCBI Taxonomy" id="225164"/>
    <lineage>
        <taxon>Eukaryota</taxon>
        <taxon>Metazoa</taxon>
        <taxon>Spiralia</taxon>
        <taxon>Lophotrochozoa</taxon>
        <taxon>Mollusca</taxon>
        <taxon>Gastropoda</taxon>
        <taxon>Patellogastropoda</taxon>
        <taxon>Lottioidea</taxon>
        <taxon>Lottiidae</taxon>
        <taxon>Lottia</taxon>
    </lineage>
</organism>
<dbReference type="SUPFAM" id="SSF54495">
    <property type="entry name" value="UBC-like"/>
    <property type="match status" value="1"/>
</dbReference>
<protein>
    <recommendedName>
        <fullName evidence="2">UBC core domain-containing protein</fullName>
    </recommendedName>
</protein>
<keyword evidence="4" id="KW-1185">Reference proteome</keyword>
<dbReference type="PROSITE" id="PS50127">
    <property type="entry name" value="UBC_2"/>
    <property type="match status" value="1"/>
</dbReference>
<dbReference type="STRING" id="225164.V4B1N6"/>
<dbReference type="Gene3D" id="3.10.110.10">
    <property type="entry name" value="Ubiquitin Conjugating Enzyme"/>
    <property type="match status" value="1"/>
</dbReference>
<dbReference type="Pfam" id="PF00179">
    <property type="entry name" value="UQ_con"/>
    <property type="match status" value="1"/>
</dbReference>
<dbReference type="EMBL" id="KB199835">
    <property type="protein sequence ID" value="ESP04263.1"/>
    <property type="molecule type" value="Genomic_DNA"/>
</dbReference>
<evidence type="ECO:0000313" key="3">
    <source>
        <dbReference type="EMBL" id="ESP04263.1"/>
    </source>
</evidence>
<evidence type="ECO:0000256" key="1">
    <source>
        <dbReference type="SAM" id="MobiDB-lite"/>
    </source>
</evidence>
<dbReference type="InterPro" id="IPR016135">
    <property type="entry name" value="UBQ-conjugating_enzyme/RWD"/>
</dbReference>
<dbReference type="AlphaFoldDB" id="V4B1N6"/>
<dbReference type="OMA" id="PPVINCL"/>
<name>V4B1N6_LOTGI</name>